<name>A0ABW3LPI6_9BACI</name>
<gene>
    <name evidence="1" type="ORF">ACFQ3N_18290</name>
</gene>
<protein>
    <submittedName>
        <fullName evidence="1">YaaC family protein</fullName>
    </submittedName>
</protein>
<sequence>MRLTMMHSFYTYLQSQQTAQNYLYQCYNNIGIADAEPKSYENYSPFMYYIDHGMKFYENGKKIDPLLQPVLFFYGMVHLLKACLLTTRPSYPESTSLLAHGVSSRKRKKKHYTFMHDEVKIQHNGLFPYFSQHLFSIERFPFEKIKMNHLLALIPEMNSLFNFNNEEMMVVVGETGTNTLQIPLHLLDSYHLTEKSFLHRIKNHLPNINKLKVEQSQINIELIEPITTSHGPFFIDLGKEKILFPIHRNHFTPISEVMVHYLLLYNLSMLCRYEAEWWGELLSTKSELDYPFIRQFLEITSDKIPLLLENELLKYKRN</sequence>
<keyword evidence="2" id="KW-1185">Reference proteome</keyword>
<dbReference type="EMBL" id="JBHTKJ010000066">
    <property type="protein sequence ID" value="MFD1040328.1"/>
    <property type="molecule type" value="Genomic_DNA"/>
</dbReference>
<proteinExistence type="predicted"/>
<dbReference type="Proteomes" id="UP001597040">
    <property type="component" value="Unassembled WGS sequence"/>
</dbReference>
<dbReference type="InterPro" id="IPR026988">
    <property type="entry name" value="YaaC-like"/>
</dbReference>
<organism evidence="1 2">
    <name type="scientific">Virgibacillus byunsanensis</name>
    <dbReference type="NCBI Taxonomy" id="570945"/>
    <lineage>
        <taxon>Bacteria</taxon>
        <taxon>Bacillati</taxon>
        <taxon>Bacillota</taxon>
        <taxon>Bacilli</taxon>
        <taxon>Bacillales</taxon>
        <taxon>Bacillaceae</taxon>
        <taxon>Virgibacillus</taxon>
    </lineage>
</organism>
<evidence type="ECO:0000313" key="1">
    <source>
        <dbReference type="EMBL" id="MFD1040328.1"/>
    </source>
</evidence>
<dbReference type="Pfam" id="PF14175">
    <property type="entry name" value="YaaC"/>
    <property type="match status" value="1"/>
</dbReference>
<reference evidence="2" key="1">
    <citation type="journal article" date="2019" name="Int. J. Syst. Evol. Microbiol.">
        <title>The Global Catalogue of Microorganisms (GCM) 10K type strain sequencing project: providing services to taxonomists for standard genome sequencing and annotation.</title>
        <authorList>
            <consortium name="The Broad Institute Genomics Platform"/>
            <consortium name="The Broad Institute Genome Sequencing Center for Infectious Disease"/>
            <person name="Wu L."/>
            <person name="Ma J."/>
        </authorList>
    </citation>
    <scope>NUCLEOTIDE SEQUENCE [LARGE SCALE GENOMIC DNA]</scope>
    <source>
        <strain evidence="2">CCUG 56754</strain>
    </source>
</reference>
<comment type="caution">
    <text evidence="1">The sequence shown here is derived from an EMBL/GenBank/DDBJ whole genome shotgun (WGS) entry which is preliminary data.</text>
</comment>
<accession>A0ABW3LPI6</accession>
<evidence type="ECO:0000313" key="2">
    <source>
        <dbReference type="Proteomes" id="UP001597040"/>
    </source>
</evidence>